<proteinExistence type="inferred from homology"/>
<evidence type="ECO:0000256" key="3">
    <source>
        <dbReference type="ARBA" id="ARBA00022692"/>
    </source>
</evidence>
<accession>A0A1S7RAE0</accession>
<comment type="function">
    <text evidence="8">Part of an ABC transporter complex. Transmembrane domains (TMD) form a pore in the inner membrane and the ATP-binding domain (NBD) is responsible for energy generation.</text>
</comment>
<dbReference type="InterPro" id="IPR036640">
    <property type="entry name" value="ABC1_TM_sf"/>
</dbReference>
<evidence type="ECO:0000313" key="13">
    <source>
        <dbReference type="Proteomes" id="UP000191897"/>
    </source>
</evidence>
<dbReference type="SMART" id="SM00382">
    <property type="entry name" value="AAA"/>
    <property type="match status" value="1"/>
</dbReference>
<dbReference type="InterPro" id="IPR017871">
    <property type="entry name" value="ABC_transporter-like_CS"/>
</dbReference>
<evidence type="ECO:0000256" key="4">
    <source>
        <dbReference type="ARBA" id="ARBA00022741"/>
    </source>
</evidence>
<dbReference type="InterPro" id="IPR003593">
    <property type="entry name" value="AAA+_ATPase"/>
</dbReference>
<feature type="transmembrane region" description="Helical" evidence="9">
    <location>
        <begin position="26"/>
        <end position="49"/>
    </location>
</feature>
<dbReference type="AlphaFoldDB" id="A0A1S7RAE0"/>
<dbReference type="GO" id="GO:0016887">
    <property type="term" value="F:ATP hydrolysis activity"/>
    <property type="evidence" value="ECO:0007669"/>
    <property type="project" value="InterPro"/>
</dbReference>
<dbReference type="InterPro" id="IPR011527">
    <property type="entry name" value="ABC1_TM_dom"/>
</dbReference>
<comment type="subcellular location">
    <subcellularLocation>
        <location evidence="1">Cell membrane</location>
        <topology evidence="1">Multi-pass membrane protein</topology>
    </subcellularLocation>
</comment>
<dbReference type="Pfam" id="PF00664">
    <property type="entry name" value="ABC_membrane"/>
    <property type="match status" value="1"/>
</dbReference>
<dbReference type="Proteomes" id="UP000191897">
    <property type="component" value="Unassembled WGS sequence"/>
</dbReference>
<evidence type="ECO:0000313" key="12">
    <source>
        <dbReference type="EMBL" id="CUX49120.1"/>
    </source>
</evidence>
<dbReference type="PROSITE" id="PS50929">
    <property type="entry name" value="ABC_TM1F"/>
    <property type="match status" value="1"/>
</dbReference>
<dbReference type="PROSITE" id="PS50893">
    <property type="entry name" value="ABC_TRANSPORTER_2"/>
    <property type="match status" value="1"/>
</dbReference>
<feature type="domain" description="ABC transmembrane type-1" evidence="11">
    <location>
        <begin position="31"/>
        <end position="312"/>
    </location>
</feature>
<dbReference type="PANTHER" id="PTHR43394:SF1">
    <property type="entry name" value="ATP-BINDING CASSETTE SUB-FAMILY B MEMBER 10, MITOCHONDRIAL"/>
    <property type="match status" value="1"/>
</dbReference>
<evidence type="ECO:0000256" key="6">
    <source>
        <dbReference type="ARBA" id="ARBA00022989"/>
    </source>
</evidence>
<dbReference type="GO" id="GO:0015421">
    <property type="term" value="F:ABC-type oligopeptide transporter activity"/>
    <property type="evidence" value="ECO:0007669"/>
    <property type="project" value="TreeGrafter"/>
</dbReference>
<keyword evidence="5 12" id="KW-0067">ATP-binding</keyword>
<dbReference type="FunFam" id="3.40.50.300:FF:000218">
    <property type="entry name" value="Multidrug ABC transporter ATP-binding protein"/>
    <property type="match status" value="1"/>
</dbReference>
<dbReference type="Gene3D" id="1.20.1560.10">
    <property type="entry name" value="ABC transporter type 1, transmembrane domain"/>
    <property type="match status" value="1"/>
</dbReference>
<dbReference type="CDD" id="cd18552">
    <property type="entry name" value="ABC_6TM_MsbA_like"/>
    <property type="match status" value="1"/>
</dbReference>
<dbReference type="InterPro" id="IPR039421">
    <property type="entry name" value="Type_1_exporter"/>
</dbReference>
<gene>
    <name evidence="12" type="ORF">AGR4C_Lc120161</name>
</gene>
<dbReference type="SUPFAM" id="SSF52540">
    <property type="entry name" value="P-loop containing nucleoside triphosphate hydrolases"/>
    <property type="match status" value="1"/>
</dbReference>
<evidence type="ECO:0000256" key="5">
    <source>
        <dbReference type="ARBA" id="ARBA00022840"/>
    </source>
</evidence>
<keyword evidence="3 9" id="KW-0812">Transmembrane</keyword>
<dbReference type="Pfam" id="PF00005">
    <property type="entry name" value="ABC_tran"/>
    <property type="match status" value="1"/>
</dbReference>
<evidence type="ECO:0000256" key="7">
    <source>
        <dbReference type="ARBA" id="ARBA00023136"/>
    </source>
</evidence>
<dbReference type="InterPro" id="IPR003439">
    <property type="entry name" value="ABC_transporter-like_ATP-bd"/>
</dbReference>
<dbReference type="RefSeq" id="WP_080867330.1">
    <property type="nucleotide sequence ID" value="NZ_LT009731.1"/>
</dbReference>
<dbReference type="PROSITE" id="PS00211">
    <property type="entry name" value="ABC_TRANSPORTER_1"/>
    <property type="match status" value="1"/>
</dbReference>
<dbReference type="SUPFAM" id="SSF90123">
    <property type="entry name" value="ABC transporter transmembrane region"/>
    <property type="match status" value="1"/>
</dbReference>
<dbReference type="Gene3D" id="3.40.50.300">
    <property type="entry name" value="P-loop containing nucleotide triphosphate hydrolases"/>
    <property type="match status" value="1"/>
</dbReference>
<feature type="domain" description="ABC transporter" evidence="10">
    <location>
        <begin position="346"/>
        <end position="580"/>
    </location>
</feature>
<feature type="transmembrane region" description="Helical" evidence="9">
    <location>
        <begin position="69"/>
        <end position="91"/>
    </location>
</feature>
<keyword evidence="6 9" id="KW-1133">Transmembrane helix</keyword>
<evidence type="ECO:0000256" key="8">
    <source>
        <dbReference type="ARBA" id="ARBA00024725"/>
    </source>
</evidence>
<organism evidence="12 13">
    <name type="scientific">Agrobacterium tumefaciens str. Kerr 14</name>
    <dbReference type="NCBI Taxonomy" id="1183424"/>
    <lineage>
        <taxon>Bacteria</taxon>
        <taxon>Pseudomonadati</taxon>
        <taxon>Pseudomonadota</taxon>
        <taxon>Alphaproteobacteria</taxon>
        <taxon>Hyphomicrobiales</taxon>
        <taxon>Rhizobiaceae</taxon>
        <taxon>Rhizobium/Agrobacterium group</taxon>
        <taxon>Agrobacterium</taxon>
        <taxon>Agrobacterium tumefaciens complex</taxon>
    </lineage>
</organism>
<evidence type="ECO:0000256" key="9">
    <source>
        <dbReference type="SAM" id="Phobius"/>
    </source>
</evidence>
<dbReference type="EMBL" id="FBWC01000022">
    <property type="protein sequence ID" value="CUX49120.1"/>
    <property type="molecule type" value="Genomic_DNA"/>
</dbReference>
<dbReference type="PANTHER" id="PTHR43394">
    <property type="entry name" value="ATP-DEPENDENT PERMEASE MDL1, MITOCHONDRIAL"/>
    <property type="match status" value="1"/>
</dbReference>
<evidence type="ECO:0000256" key="2">
    <source>
        <dbReference type="ARBA" id="ARBA00005417"/>
    </source>
</evidence>
<protein>
    <submittedName>
        <fullName evidence="12">Uncharacterized ABC transporter ATP-binding protein y4gM</fullName>
    </submittedName>
</protein>
<keyword evidence="7 9" id="KW-0472">Membrane</keyword>
<comment type="similarity">
    <text evidence="2">Belongs to the ABC transporter superfamily.</text>
</comment>
<dbReference type="GO" id="GO:0005524">
    <property type="term" value="F:ATP binding"/>
    <property type="evidence" value="ECO:0007669"/>
    <property type="project" value="UniProtKB-KW"/>
</dbReference>
<name>A0A1S7RAE0_AGRTU</name>
<keyword evidence="4" id="KW-0547">Nucleotide-binding</keyword>
<dbReference type="InterPro" id="IPR027417">
    <property type="entry name" value="P-loop_NTPase"/>
</dbReference>
<evidence type="ECO:0000259" key="10">
    <source>
        <dbReference type="PROSITE" id="PS50893"/>
    </source>
</evidence>
<reference evidence="12 13" key="1">
    <citation type="submission" date="2016-01" db="EMBL/GenBank/DDBJ databases">
        <authorList>
            <person name="Oliw E.H."/>
        </authorList>
    </citation>
    <scope>NUCLEOTIDE SEQUENCE [LARGE SCALE GENOMIC DNA]</scope>
    <source>
        <strain evidence="12 13">Kerr 14</strain>
    </source>
</reference>
<sequence length="587" mass="64048">MIGSFLSENDKTLLVRLFKENFKKHVGWYSAAIAAMLVVAGTTSLSAWIMRDIVNSVYLKQGFDVVLEIAFAVAAIFIVKGLATFVQSYYLSKAGNSIVAEQQRKIYDRLLKQGVSFFQNLPSSELLVRVTYNAQAARSVIDTIVTSFVRDLFSLIGLIIVMFAQNFLLSAISMIIGPLAIFSVRLVLRRVRKIMEAELASLGEIVNVVQETSIGVRVIKAFSLEKLMRQRMNKAVSDVEQRANGIAKLEAATSPIMETLSGLAIAVVIAVSGYTVLEKGGSPGDLMAFITALLLAYEPAKRLARMRVQIEGGMIGVRMMFEVLDAPLTLAEKKDAKPLPKATGDVELKNVSFEYVAGQPVLKDVSLLFEGGKMTALVGPSGSGKSTIINLMMRLYDPQTGSVEINGMDLRDVSFSSLREHVSYVGQETFLFSGSIKHNISVGRDNATEEEIIAAAKAANAHDFIMSMPNGYDSRLGENGSGLSGGQRQRVAIARAMLRDADILILDEATSALDSESEALVRDALERLTFNKTSIVIAHRLSTINRADKIVVMDNGEVAEQGSRRELLANDGLYKRLHSIQFDADVA</sequence>
<evidence type="ECO:0000259" key="11">
    <source>
        <dbReference type="PROSITE" id="PS50929"/>
    </source>
</evidence>
<dbReference type="GO" id="GO:0005886">
    <property type="term" value="C:plasma membrane"/>
    <property type="evidence" value="ECO:0007669"/>
    <property type="project" value="UniProtKB-SubCell"/>
</dbReference>
<evidence type="ECO:0000256" key="1">
    <source>
        <dbReference type="ARBA" id="ARBA00004651"/>
    </source>
</evidence>